<dbReference type="InterPro" id="IPR036034">
    <property type="entry name" value="PDZ_sf"/>
</dbReference>
<feature type="region of interest" description="Disordered" evidence="1">
    <location>
        <begin position="777"/>
        <end position="800"/>
    </location>
</feature>
<feature type="compositionally biased region" description="Basic and acidic residues" evidence="1">
    <location>
        <begin position="739"/>
        <end position="760"/>
    </location>
</feature>
<dbReference type="GO" id="GO:0007098">
    <property type="term" value="P:centrosome cycle"/>
    <property type="evidence" value="ECO:0007669"/>
    <property type="project" value="TreeGrafter"/>
</dbReference>
<dbReference type="SUPFAM" id="SSF50156">
    <property type="entry name" value="PDZ domain-like"/>
    <property type="match status" value="1"/>
</dbReference>
<feature type="region of interest" description="Disordered" evidence="1">
    <location>
        <begin position="738"/>
        <end position="762"/>
    </location>
</feature>
<dbReference type="InterPro" id="IPR051741">
    <property type="entry name" value="PAR6_homolog"/>
</dbReference>
<feature type="compositionally biased region" description="Low complexity" evidence="1">
    <location>
        <begin position="485"/>
        <end position="495"/>
    </location>
</feature>
<dbReference type="SMART" id="SM00228">
    <property type="entry name" value="PDZ"/>
    <property type="match status" value="1"/>
</dbReference>
<feature type="compositionally biased region" description="Basic and acidic residues" evidence="1">
    <location>
        <begin position="60"/>
        <end position="69"/>
    </location>
</feature>
<dbReference type="GO" id="GO:0016324">
    <property type="term" value="C:apical plasma membrane"/>
    <property type="evidence" value="ECO:0007669"/>
    <property type="project" value="TreeGrafter"/>
</dbReference>
<dbReference type="GO" id="GO:0005634">
    <property type="term" value="C:nucleus"/>
    <property type="evidence" value="ECO:0007669"/>
    <property type="project" value="TreeGrafter"/>
</dbReference>
<feature type="region of interest" description="Disordered" evidence="1">
    <location>
        <begin position="184"/>
        <end position="229"/>
    </location>
</feature>
<evidence type="ECO:0000256" key="1">
    <source>
        <dbReference type="SAM" id="MobiDB-lite"/>
    </source>
</evidence>
<feature type="region of interest" description="Disordered" evidence="1">
    <location>
        <begin position="448"/>
        <end position="564"/>
    </location>
</feature>
<feature type="compositionally biased region" description="Polar residues" evidence="1">
    <location>
        <begin position="542"/>
        <end position="553"/>
    </location>
</feature>
<dbReference type="Gene3D" id="2.30.42.10">
    <property type="match status" value="1"/>
</dbReference>
<gene>
    <name evidence="3" type="ORF">HOLleu_16242</name>
</gene>
<dbReference type="InterPro" id="IPR001478">
    <property type="entry name" value="PDZ"/>
</dbReference>
<reference evidence="3" key="1">
    <citation type="submission" date="2021-10" db="EMBL/GenBank/DDBJ databases">
        <title>Tropical sea cucumber genome reveals ecological adaptation and Cuvierian tubules defense mechanism.</title>
        <authorList>
            <person name="Chen T."/>
        </authorList>
    </citation>
    <scope>NUCLEOTIDE SEQUENCE</scope>
    <source>
        <strain evidence="3">Nanhai2018</strain>
        <tissue evidence="3">Muscle</tissue>
    </source>
</reference>
<comment type="caution">
    <text evidence="3">The sequence shown here is derived from an EMBL/GenBank/DDBJ whole genome shotgun (WGS) entry which is preliminary data.</text>
</comment>
<sequence>MNRGPSLEDLINSIQQDVFDQHDTQSAVLSSMYYHRPLGVWNGTDSEMSSSQINHSPYQLDERRPETKSLHSQYPNDGRPQTPYYHSAGQRVSCSGTDEGMTSHKHWNQEPSNFTTTVHEEVRFTPSPSPSVPNRTSDGKSQTGGKQLPSPRDSQFVPQPPLEPRKSRTRSSIRRAAKLLLNRSKQVLSSSDSNIASSSTGTPSPLKKESKWEGGSSVKERLNKNRARMGELLRHSKLKERNYLSDEKENIPVSHYLNNNTTMLSSGREMDLSSEVYRGRRFHSAENINSSVLSSDSSHNSMSDMNDAASCYYLDDVSFNGSSYTGTVGCTLRRTSSGPIHHSNQLTKEIHRGYHTADSSDTDSCVSRSDSHYMAVQTRLVSGQQVKSTRDALRKLHRNQSFNGQQPRPGGLQRRSSGGPLKADHNIQPFIQTDRSHENYLIDQWKEQGARPKYSSTESLETESISHEVFPDTVIRSDSDDHGSYRGSRSSLTSSKHSRTASPCRSVRFEDDDQEVFVNGDVKNRDYQRQASPGHHRELPGNSRNADQMNSHSSRLRDREISSGVEETLKMEKRQEVEIEQLQTQRHRSPLVRSISHDGQYPIETANHVLHSYDTRHEEVSSRDSPAPSDETSHLQSAIEPAYEEVKRAKKAYSIPPNYYYDAILAHSAWDDYKRKLQEEERRASIHGDMCSTFAKNRDEYAKLSGSNLSIASQTSLSEKMQSIGHATKQKLGRVRRALSLDRLHRPSSKEGGFEKESRLKRSPSLRSFTSFLGKKKDKVMGSRPDVSGSGRERRSASMVGLNTAVQEQVDVTTPSFMRKIGRVLEIHDDGTQLVRLVKPPSGPFGFYIAKGSSANGPGIFVTRIGDGHPAKILAGLLQVGDEILEINGTVVKEEKSIDFVYDLILDSDDLLLRIRPLVMRELGNS</sequence>
<dbReference type="PROSITE" id="PS50106">
    <property type="entry name" value="PDZ"/>
    <property type="match status" value="1"/>
</dbReference>
<feature type="region of interest" description="Disordered" evidence="1">
    <location>
        <begin position="615"/>
        <end position="636"/>
    </location>
</feature>
<dbReference type="PANTHER" id="PTHR14102">
    <property type="entry name" value="PAR-6-RELATED"/>
    <property type="match status" value="1"/>
</dbReference>
<keyword evidence="4" id="KW-1185">Reference proteome</keyword>
<dbReference type="EMBL" id="JAIZAY010000007">
    <property type="protein sequence ID" value="KAJ8038734.1"/>
    <property type="molecule type" value="Genomic_DNA"/>
</dbReference>
<feature type="compositionally biased region" description="Polar residues" evidence="1">
    <location>
        <begin position="132"/>
        <end position="145"/>
    </location>
</feature>
<dbReference type="Pfam" id="PF00595">
    <property type="entry name" value="PDZ"/>
    <property type="match status" value="1"/>
</dbReference>
<feature type="compositionally biased region" description="Basic and acidic residues" evidence="1">
    <location>
        <begin position="464"/>
        <end position="484"/>
    </location>
</feature>
<protein>
    <recommendedName>
        <fullName evidence="2">PDZ domain-containing protein</fullName>
    </recommendedName>
</protein>
<evidence type="ECO:0000259" key="2">
    <source>
        <dbReference type="PROSITE" id="PS50106"/>
    </source>
</evidence>
<accession>A0A9Q1C613</accession>
<dbReference type="GO" id="GO:0007163">
    <property type="term" value="P:establishment or maintenance of cell polarity"/>
    <property type="evidence" value="ECO:0007669"/>
    <property type="project" value="TreeGrafter"/>
</dbReference>
<evidence type="ECO:0000313" key="4">
    <source>
        <dbReference type="Proteomes" id="UP001152320"/>
    </source>
</evidence>
<dbReference type="AlphaFoldDB" id="A0A9Q1C613"/>
<evidence type="ECO:0000313" key="3">
    <source>
        <dbReference type="EMBL" id="KAJ8038734.1"/>
    </source>
</evidence>
<dbReference type="GO" id="GO:0060341">
    <property type="term" value="P:regulation of cellular localization"/>
    <property type="evidence" value="ECO:0007669"/>
    <property type="project" value="TreeGrafter"/>
</dbReference>
<feature type="compositionally biased region" description="Polar residues" evidence="1">
    <location>
        <begin position="47"/>
        <end position="57"/>
    </location>
</feature>
<proteinExistence type="predicted"/>
<feature type="compositionally biased region" description="Basic and acidic residues" evidence="1">
    <location>
        <begin position="555"/>
        <end position="564"/>
    </location>
</feature>
<dbReference type="OrthoDB" id="10058001at2759"/>
<dbReference type="PANTHER" id="PTHR14102:SF12">
    <property type="entry name" value="CDNA SEQUENCE BC034090"/>
    <property type="match status" value="1"/>
</dbReference>
<name>A0A9Q1C613_HOLLE</name>
<feature type="domain" description="PDZ" evidence="2">
    <location>
        <begin position="834"/>
        <end position="893"/>
    </location>
</feature>
<dbReference type="GO" id="GO:0005938">
    <property type="term" value="C:cell cortex"/>
    <property type="evidence" value="ECO:0007669"/>
    <property type="project" value="TreeGrafter"/>
</dbReference>
<feature type="compositionally biased region" description="Basic and acidic residues" evidence="1">
    <location>
        <begin position="206"/>
        <end position="229"/>
    </location>
</feature>
<dbReference type="Proteomes" id="UP001152320">
    <property type="component" value="Chromosome 7"/>
</dbReference>
<feature type="region of interest" description="Disordered" evidence="1">
    <location>
        <begin position="397"/>
        <end position="432"/>
    </location>
</feature>
<feature type="compositionally biased region" description="Low complexity" evidence="1">
    <location>
        <begin position="189"/>
        <end position="199"/>
    </location>
</feature>
<feature type="region of interest" description="Disordered" evidence="1">
    <location>
        <begin position="47"/>
        <end position="172"/>
    </location>
</feature>
<organism evidence="3 4">
    <name type="scientific">Holothuria leucospilota</name>
    <name type="common">Black long sea cucumber</name>
    <name type="synonym">Mertensiothuria leucospilota</name>
    <dbReference type="NCBI Taxonomy" id="206669"/>
    <lineage>
        <taxon>Eukaryota</taxon>
        <taxon>Metazoa</taxon>
        <taxon>Echinodermata</taxon>
        <taxon>Eleutherozoa</taxon>
        <taxon>Echinozoa</taxon>
        <taxon>Holothuroidea</taxon>
        <taxon>Aspidochirotacea</taxon>
        <taxon>Aspidochirotida</taxon>
        <taxon>Holothuriidae</taxon>
        <taxon>Holothuria</taxon>
    </lineage>
</organism>